<dbReference type="EMBL" id="KQ978782">
    <property type="protein sequence ID" value="KYN28428.1"/>
    <property type="molecule type" value="Genomic_DNA"/>
</dbReference>
<reference evidence="2 3" key="1">
    <citation type="submission" date="2015-09" db="EMBL/GenBank/DDBJ databases">
        <title>Trachymyrmex cornetzi WGS genome.</title>
        <authorList>
            <person name="Nygaard S."/>
            <person name="Hu H."/>
            <person name="Boomsma J."/>
            <person name="Zhang G."/>
        </authorList>
    </citation>
    <scope>NUCLEOTIDE SEQUENCE [LARGE SCALE GENOMIC DNA]</scope>
    <source>
        <strain evidence="2">Tcor2-1</strain>
        <tissue evidence="2">Whole body</tissue>
    </source>
</reference>
<accession>A0A195EJJ9</accession>
<keyword evidence="1" id="KW-1133">Transmembrane helix</keyword>
<evidence type="ECO:0000256" key="1">
    <source>
        <dbReference type="SAM" id="Phobius"/>
    </source>
</evidence>
<gene>
    <name evidence="2" type="ORF">ALC57_02155</name>
</gene>
<evidence type="ECO:0000313" key="2">
    <source>
        <dbReference type="EMBL" id="KYN28428.1"/>
    </source>
</evidence>
<sequence>MSPDSKKPTCIHKGFDIVCEVNVDILALFAFLALFALRKSQADEPHRTMFARFRIQWWKSLRINMCQSNMRIPFQHTCENGYDFANLASASY</sequence>
<feature type="transmembrane region" description="Helical" evidence="1">
    <location>
        <begin position="15"/>
        <end position="37"/>
    </location>
</feature>
<name>A0A195EJJ9_9HYME</name>
<dbReference type="AlphaFoldDB" id="A0A195EJJ9"/>
<proteinExistence type="predicted"/>
<evidence type="ECO:0000313" key="3">
    <source>
        <dbReference type="Proteomes" id="UP000078492"/>
    </source>
</evidence>
<dbReference type="Proteomes" id="UP000078492">
    <property type="component" value="Unassembled WGS sequence"/>
</dbReference>
<keyword evidence="1" id="KW-0472">Membrane</keyword>
<keyword evidence="1" id="KW-0812">Transmembrane</keyword>
<keyword evidence="3" id="KW-1185">Reference proteome</keyword>
<organism evidence="2 3">
    <name type="scientific">Trachymyrmex cornetzi</name>
    <dbReference type="NCBI Taxonomy" id="471704"/>
    <lineage>
        <taxon>Eukaryota</taxon>
        <taxon>Metazoa</taxon>
        <taxon>Ecdysozoa</taxon>
        <taxon>Arthropoda</taxon>
        <taxon>Hexapoda</taxon>
        <taxon>Insecta</taxon>
        <taxon>Pterygota</taxon>
        <taxon>Neoptera</taxon>
        <taxon>Endopterygota</taxon>
        <taxon>Hymenoptera</taxon>
        <taxon>Apocrita</taxon>
        <taxon>Aculeata</taxon>
        <taxon>Formicoidea</taxon>
        <taxon>Formicidae</taxon>
        <taxon>Myrmicinae</taxon>
        <taxon>Trachymyrmex</taxon>
    </lineage>
</organism>
<protein>
    <submittedName>
        <fullName evidence="2">Uncharacterized protein</fullName>
    </submittedName>
</protein>